<feature type="non-terminal residue" evidence="2">
    <location>
        <position position="1"/>
    </location>
</feature>
<evidence type="ECO:0000313" key="2">
    <source>
        <dbReference type="EMBL" id="KAG6959073.1"/>
    </source>
</evidence>
<reference evidence="2" key="1">
    <citation type="submission" date="2021-01" db="EMBL/GenBank/DDBJ databases">
        <title>Phytophthora aleatoria, a newly-described species from Pinus radiata is distinct from Phytophthora cactorum isolates based on comparative genomics.</title>
        <authorList>
            <person name="Mcdougal R."/>
            <person name="Panda P."/>
            <person name="Williams N."/>
            <person name="Studholme D.J."/>
        </authorList>
    </citation>
    <scope>NUCLEOTIDE SEQUENCE</scope>
    <source>
        <strain evidence="2">NZFS 4037</strain>
    </source>
</reference>
<protein>
    <submittedName>
        <fullName evidence="2">Uncharacterized protein</fullName>
    </submittedName>
</protein>
<feature type="compositionally biased region" description="Low complexity" evidence="1">
    <location>
        <begin position="37"/>
        <end position="56"/>
    </location>
</feature>
<sequence length="81" mass="8941">KDPRKDKQSADKSPAKPSTHSSGKNQQRRRQSEYPFSSDLDSSDDSSSNEYSSSSSDWERGLDEELVPAAASTSADPITYR</sequence>
<feature type="non-terminal residue" evidence="2">
    <location>
        <position position="81"/>
    </location>
</feature>
<evidence type="ECO:0000313" key="3">
    <source>
        <dbReference type="Proteomes" id="UP000709295"/>
    </source>
</evidence>
<feature type="compositionally biased region" description="Polar residues" evidence="1">
    <location>
        <begin position="71"/>
        <end position="81"/>
    </location>
</feature>
<organism evidence="2 3">
    <name type="scientific">Phytophthora aleatoria</name>
    <dbReference type="NCBI Taxonomy" id="2496075"/>
    <lineage>
        <taxon>Eukaryota</taxon>
        <taxon>Sar</taxon>
        <taxon>Stramenopiles</taxon>
        <taxon>Oomycota</taxon>
        <taxon>Peronosporomycetes</taxon>
        <taxon>Peronosporales</taxon>
        <taxon>Peronosporaceae</taxon>
        <taxon>Phytophthora</taxon>
    </lineage>
</organism>
<feature type="region of interest" description="Disordered" evidence="1">
    <location>
        <begin position="1"/>
        <end position="81"/>
    </location>
</feature>
<keyword evidence="3" id="KW-1185">Reference proteome</keyword>
<feature type="compositionally biased region" description="Basic and acidic residues" evidence="1">
    <location>
        <begin position="1"/>
        <end position="14"/>
    </location>
</feature>
<name>A0A8J5IWC3_9STRA</name>
<accession>A0A8J5IWC3</accession>
<evidence type="ECO:0000256" key="1">
    <source>
        <dbReference type="SAM" id="MobiDB-lite"/>
    </source>
</evidence>
<dbReference type="EMBL" id="JAENGY010000634">
    <property type="protein sequence ID" value="KAG6959073.1"/>
    <property type="molecule type" value="Genomic_DNA"/>
</dbReference>
<feature type="compositionally biased region" description="Polar residues" evidence="1">
    <location>
        <begin position="16"/>
        <end position="25"/>
    </location>
</feature>
<dbReference type="AlphaFoldDB" id="A0A8J5IWC3"/>
<comment type="caution">
    <text evidence="2">The sequence shown here is derived from an EMBL/GenBank/DDBJ whole genome shotgun (WGS) entry which is preliminary data.</text>
</comment>
<gene>
    <name evidence="2" type="ORF">JG688_00010242</name>
</gene>
<dbReference type="Proteomes" id="UP000709295">
    <property type="component" value="Unassembled WGS sequence"/>
</dbReference>
<proteinExistence type="predicted"/>